<dbReference type="AlphaFoldDB" id="A0A645EAL7"/>
<accession>A0A645EAL7</accession>
<proteinExistence type="predicted"/>
<comment type="caution">
    <text evidence="1">The sequence shown here is derived from an EMBL/GenBank/DDBJ whole genome shotgun (WGS) entry which is preliminary data.</text>
</comment>
<gene>
    <name evidence="1" type="ORF">SDC9_144839</name>
</gene>
<evidence type="ECO:0000313" key="1">
    <source>
        <dbReference type="EMBL" id="MPM97662.1"/>
    </source>
</evidence>
<reference evidence="1" key="1">
    <citation type="submission" date="2019-08" db="EMBL/GenBank/DDBJ databases">
        <authorList>
            <person name="Kucharzyk K."/>
            <person name="Murdoch R.W."/>
            <person name="Higgins S."/>
            <person name="Loffler F."/>
        </authorList>
    </citation>
    <scope>NUCLEOTIDE SEQUENCE</scope>
</reference>
<organism evidence="1">
    <name type="scientific">bioreactor metagenome</name>
    <dbReference type="NCBI Taxonomy" id="1076179"/>
    <lineage>
        <taxon>unclassified sequences</taxon>
        <taxon>metagenomes</taxon>
        <taxon>ecological metagenomes</taxon>
    </lineage>
</organism>
<name>A0A645EAL7_9ZZZZ</name>
<dbReference type="EMBL" id="VSSQ01043902">
    <property type="protein sequence ID" value="MPM97662.1"/>
    <property type="molecule type" value="Genomic_DNA"/>
</dbReference>
<protein>
    <submittedName>
        <fullName evidence="1">Uncharacterized protein</fullName>
    </submittedName>
</protein>
<sequence>MFLYTHQRASLDIVIPTIGNQIFKCRPCSRKELYFIKNNQRLPLIELHIVQVRKIQKERIQIIEVMNEQIHDLFTGTVEINYDIALVLSLCKCFNYIAFPNTAGTFNEQGRSPHLLLLPLQFCKYLSFHRIFVPIITNSSISYPFIITDSRVFEQKLYLSRKVCVKTTAIRTLPRNPYSDFNQEQR</sequence>